<dbReference type="FunFam" id="3.20.20.80:FF:000080">
    <property type="entry name" value="Beta-glucuronidase UidA"/>
    <property type="match status" value="1"/>
</dbReference>
<dbReference type="InterPro" id="IPR023232">
    <property type="entry name" value="Glyco_hydro_2_AS"/>
</dbReference>
<dbReference type="FunFam" id="2.60.120.260:FF:000198">
    <property type="entry name" value="Beta-glucuronidase"/>
    <property type="match status" value="1"/>
</dbReference>
<accession>A0A158Q528</accession>
<dbReference type="InterPro" id="IPR006104">
    <property type="entry name" value="Glyco_hydro_2_N"/>
</dbReference>
<dbReference type="GO" id="GO:0030246">
    <property type="term" value="F:carbohydrate binding"/>
    <property type="evidence" value="ECO:0007669"/>
    <property type="project" value="TreeGrafter"/>
</dbReference>
<keyword evidence="6" id="KW-0326">Glycosidase</keyword>
<comment type="similarity">
    <text evidence="2">Belongs to the glycosyl hydrolase 2 family.</text>
</comment>
<evidence type="ECO:0000256" key="5">
    <source>
        <dbReference type="ARBA" id="ARBA00022801"/>
    </source>
</evidence>
<dbReference type="AlphaFoldDB" id="A0A158Q528"/>
<dbReference type="GO" id="GO:0004566">
    <property type="term" value="F:beta-glucuronidase activity"/>
    <property type="evidence" value="ECO:0007669"/>
    <property type="project" value="UniProtKB-EC"/>
</dbReference>
<dbReference type="Pfam" id="PF02836">
    <property type="entry name" value="Glyco_hydro_2_C"/>
    <property type="match status" value="1"/>
</dbReference>
<dbReference type="Proteomes" id="UP000038040">
    <property type="component" value="Unplaced"/>
</dbReference>
<dbReference type="Pfam" id="PF02837">
    <property type="entry name" value="Glyco_hydro_2_N"/>
    <property type="match status" value="1"/>
</dbReference>
<dbReference type="Gene3D" id="2.60.40.10">
    <property type="entry name" value="Immunoglobulins"/>
    <property type="match status" value="1"/>
</dbReference>
<dbReference type="SUPFAM" id="SSF51445">
    <property type="entry name" value="(Trans)glycosidases"/>
    <property type="match status" value="1"/>
</dbReference>
<gene>
    <name evidence="10" type="ORF">DME_LOCUS1222</name>
</gene>
<evidence type="ECO:0000259" key="9">
    <source>
        <dbReference type="Pfam" id="PF02837"/>
    </source>
</evidence>
<keyword evidence="12" id="KW-1185">Reference proteome</keyword>
<dbReference type="PANTHER" id="PTHR10066">
    <property type="entry name" value="BETA-GLUCURONIDASE"/>
    <property type="match status" value="1"/>
</dbReference>
<protein>
    <recommendedName>
        <fullName evidence="4">Beta-glucuronidase</fullName>
        <ecNumber evidence="3">3.2.1.31</ecNumber>
    </recommendedName>
</protein>
<evidence type="ECO:0000313" key="10">
    <source>
        <dbReference type="EMBL" id="VDN51249.1"/>
    </source>
</evidence>
<keyword evidence="5" id="KW-0378">Hydrolase</keyword>
<dbReference type="Pfam" id="PF00703">
    <property type="entry name" value="Glyco_hydro_2"/>
    <property type="match status" value="1"/>
</dbReference>
<dbReference type="InterPro" id="IPR006102">
    <property type="entry name" value="Ig-like_GH2"/>
</dbReference>
<evidence type="ECO:0000313" key="12">
    <source>
        <dbReference type="Proteomes" id="UP000274756"/>
    </source>
</evidence>
<feature type="domain" description="Glycosyl hydrolases family 2 sugar binding" evidence="9">
    <location>
        <begin position="32"/>
        <end position="216"/>
    </location>
</feature>
<dbReference type="InterPro" id="IPR017853">
    <property type="entry name" value="GH"/>
</dbReference>
<dbReference type="PRINTS" id="PR00132">
    <property type="entry name" value="GLHYDRLASE2"/>
</dbReference>
<dbReference type="Gene3D" id="3.20.20.80">
    <property type="entry name" value="Glycosidases"/>
    <property type="match status" value="1"/>
</dbReference>
<sequence>MISGNVLADNRSCDIMICCDSRNFQQNEHRFFEQLDGIWTFVMEPQNSIGIGFLRKWHLYELSKMKNATVMPVPSAFNDLSAHREVRDHVGWVWYQRKFYSSKRDQLYKIFLRFSSVNYYAVVFLNNRLVGEHTGGHLPFEFEITNSLLFGLENCITVAVNNTLSHQSIPPGEFVYLQRERSGRKQYPEGFFKQTPNFDFFNYAGILRSVYLTKKPLSYINDIVVNAEMDGSLEYKIFVTTAESNCTVLVNIRNDNRIIIARNHGTYFRSRLLEIHPWWPNGLGTPTLYTMEVILLVNEVVTDTYRLNFGFRTVNFSSNQIFINNKPFYCRGFGMHEDFELHGRGYNPVVMIRDLNMLEWMSGNCYRTSHYPYSEERIQESDRRGIAVVVEVPAVGLSIFTTNNLLLHSKMINEMIERDKNHPSVIMWSIANEPKSSYPNARQYFSDLINLTRTLDRTRPVTLAFSMPYNEDRVVADLVDVICINRYYGWYIDIGYPETVKGSWIFDVKNWQENFGKPVVVTEYGAESLPGLNQAPGRDFSEEYHVEVLKKTHEAFDELRKNKMIAGEMIWNFADFMTAQDITRAVGNHKGVLTRTRQTKRAAFIIKKRYEKLAAEEIKRDDLFVTDIAEKKYEKEYPEYSS</sequence>
<feature type="domain" description="Glycoside hydrolase family 2 immunoglobulin-like beta-sandwich" evidence="7">
    <location>
        <begin position="219"/>
        <end position="312"/>
    </location>
</feature>
<evidence type="ECO:0000313" key="11">
    <source>
        <dbReference type="Proteomes" id="UP000038040"/>
    </source>
</evidence>
<dbReference type="Proteomes" id="UP000274756">
    <property type="component" value="Unassembled WGS sequence"/>
</dbReference>
<dbReference type="InterPro" id="IPR008979">
    <property type="entry name" value="Galactose-bd-like_sf"/>
</dbReference>
<dbReference type="GO" id="GO:0005615">
    <property type="term" value="C:extracellular space"/>
    <property type="evidence" value="ECO:0007669"/>
    <property type="project" value="TreeGrafter"/>
</dbReference>
<evidence type="ECO:0000256" key="6">
    <source>
        <dbReference type="ARBA" id="ARBA00023295"/>
    </source>
</evidence>
<dbReference type="SUPFAM" id="SSF49785">
    <property type="entry name" value="Galactose-binding domain-like"/>
    <property type="match status" value="1"/>
</dbReference>
<dbReference type="InterPro" id="IPR006101">
    <property type="entry name" value="Glyco_hydro_2"/>
</dbReference>
<evidence type="ECO:0000256" key="1">
    <source>
        <dbReference type="ARBA" id="ARBA00003025"/>
    </source>
</evidence>
<dbReference type="EMBL" id="UYYG01000016">
    <property type="protein sequence ID" value="VDN51249.1"/>
    <property type="molecule type" value="Genomic_DNA"/>
</dbReference>
<dbReference type="PROSITE" id="PS00608">
    <property type="entry name" value="GLYCOSYL_HYDROL_F2_2"/>
    <property type="match status" value="1"/>
</dbReference>
<dbReference type="GO" id="GO:0019391">
    <property type="term" value="P:glucuronoside catabolic process"/>
    <property type="evidence" value="ECO:0007669"/>
    <property type="project" value="TreeGrafter"/>
</dbReference>
<dbReference type="InterPro" id="IPR036156">
    <property type="entry name" value="Beta-gal/glucu_dom_sf"/>
</dbReference>
<dbReference type="STRING" id="318479.A0A158Q528"/>
<dbReference type="GO" id="GO:0005975">
    <property type="term" value="P:carbohydrate metabolic process"/>
    <property type="evidence" value="ECO:0007669"/>
    <property type="project" value="InterPro"/>
</dbReference>
<dbReference type="WBParaSite" id="DME_0000632501-mRNA-1">
    <property type="protein sequence ID" value="DME_0000632501-mRNA-1"/>
    <property type="gene ID" value="DME_0000632501"/>
</dbReference>
<proteinExistence type="inferred from homology"/>
<dbReference type="SUPFAM" id="SSF49303">
    <property type="entry name" value="beta-Galactosidase/glucuronidase domain"/>
    <property type="match status" value="1"/>
</dbReference>
<evidence type="ECO:0000259" key="7">
    <source>
        <dbReference type="Pfam" id="PF00703"/>
    </source>
</evidence>
<dbReference type="InterPro" id="IPR013783">
    <property type="entry name" value="Ig-like_fold"/>
</dbReference>
<dbReference type="EC" id="3.2.1.31" evidence="3"/>
<name>A0A158Q528_DRAME</name>
<evidence type="ECO:0000313" key="13">
    <source>
        <dbReference type="WBParaSite" id="DME_0000632501-mRNA-1"/>
    </source>
</evidence>
<dbReference type="PANTHER" id="PTHR10066:SF67">
    <property type="entry name" value="BETA-GLUCURONIDASE"/>
    <property type="match status" value="1"/>
</dbReference>
<evidence type="ECO:0000256" key="4">
    <source>
        <dbReference type="ARBA" id="ARBA00016205"/>
    </source>
</evidence>
<dbReference type="NCBIfam" id="NF007538">
    <property type="entry name" value="PRK10150.1"/>
    <property type="match status" value="1"/>
</dbReference>
<reference evidence="10 12" key="2">
    <citation type="submission" date="2018-11" db="EMBL/GenBank/DDBJ databases">
        <authorList>
            <consortium name="Pathogen Informatics"/>
        </authorList>
    </citation>
    <scope>NUCLEOTIDE SEQUENCE [LARGE SCALE GENOMIC DNA]</scope>
</reference>
<dbReference type="Gene3D" id="2.60.120.260">
    <property type="entry name" value="Galactose-binding domain-like"/>
    <property type="match status" value="1"/>
</dbReference>
<evidence type="ECO:0000259" key="8">
    <source>
        <dbReference type="Pfam" id="PF02836"/>
    </source>
</evidence>
<evidence type="ECO:0000256" key="3">
    <source>
        <dbReference type="ARBA" id="ARBA00012761"/>
    </source>
</evidence>
<organism evidence="11 13">
    <name type="scientific">Dracunculus medinensis</name>
    <name type="common">Guinea worm</name>
    <dbReference type="NCBI Taxonomy" id="318479"/>
    <lineage>
        <taxon>Eukaryota</taxon>
        <taxon>Metazoa</taxon>
        <taxon>Ecdysozoa</taxon>
        <taxon>Nematoda</taxon>
        <taxon>Chromadorea</taxon>
        <taxon>Rhabditida</taxon>
        <taxon>Spirurina</taxon>
        <taxon>Dracunculoidea</taxon>
        <taxon>Dracunculidae</taxon>
        <taxon>Dracunculus</taxon>
    </lineage>
</organism>
<comment type="function">
    <text evidence="1">Plays an important role in the degradation of dermatan and keratan sulfates.</text>
</comment>
<dbReference type="OrthoDB" id="408532at2759"/>
<dbReference type="InterPro" id="IPR006103">
    <property type="entry name" value="Glyco_hydro_2_cat"/>
</dbReference>
<evidence type="ECO:0000256" key="2">
    <source>
        <dbReference type="ARBA" id="ARBA00007401"/>
    </source>
</evidence>
<feature type="domain" description="Glycoside hydrolase family 2 catalytic" evidence="8">
    <location>
        <begin position="317"/>
        <end position="613"/>
    </location>
</feature>
<reference evidence="13" key="1">
    <citation type="submission" date="2016-04" db="UniProtKB">
        <authorList>
            <consortium name="WormBaseParasite"/>
        </authorList>
    </citation>
    <scope>IDENTIFICATION</scope>
</reference>